<name>A0A183PVZ2_9TREM</name>
<dbReference type="AlphaFoldDB" id="A0A183PVZ2"/>
<dbReference type="Proteomes" id="UP000269396">
    <property type="component" value="Unassembled WGS sequence"/>
</dbReference>
<proteinExistence type="predicted"/>
<reference evidence="1 2" key="1">
    <citation type="submission" date="2018-11" db="EMBL/GenBank/DDBJ databases">
        <authorList>
            <consortium name="Pathogen Informatics"/>
        </authorList>
    </citation>
    <scope>NUCLEOTIDE SEQUENCE [LARGE SCALE GENOMIC DNA]</scope>
    <source>
        <strain>Denwood</strain>
        <strain evidence="2">Zambia</strain>
    </source>
</reference>
<accession>A0A183PVZ2</accession>
<evidence type="ECO:0000313" key="2">
    <source>
        <dbReference type="Proteomes" id="UP000269396"/>
    </source>
</evidence>
<evidence type="ECO:0000313" key="1">
    <source>
        <dbReference type="EMBL" id="VDP77336.1"/>
    </source>
</evidence>
<organism evidence="1 2">
    <name type="scientific">Schistosoma mattheei</name>
    <dbReference type="NCBI Taxonomy" id="31246"/>
    <lineage>
        <taxon>Eukaryota</taxon>
        <taxon>Metazoa</taxon>
        <taxon>Spiralia</taxon>
        <taxon>Lophotrochozoa</taxon>
        <taxon>Platyhelminthes</taxon>
        <taxon>Trematoda</taxon>
        <taxon>Digenea</taxon>
        <taxon>Strigeidida</taxon>
        <taxon>Schistosomatoidea</taxon>
        <taxon>Schistosomatidae</taxon>
        <taxon>Schistosoma</taxon>
    </lineage>
</organism>
<keyword evidence="2" id="KW-1185">Reference proteome</keyword>
<dbReference type="EMBL" id="UZAL01040640">
    <property type="protein sequence ID" value="VDP77336.1"/>
    <property type="molecule type" value="Genomic_DNA"/>
</dbReference>
<gene>
    <name evidence="1" type="ORF">SMTD_LOCUS18529</name>
</gene>
<sequence length="95" mass="10449">MYLDNCISAGGKMGDKINSRIVKSEAAHANLDHFWHLRGVSLAVKSRIYNVLRIPRRTLFADTGSGWKKRSGGQHMTWCRGMVESCTGLASVGPS</sequence>
<protein>
    <submittedName>
        <fullName evidence="1">Uncharacterized protein</fullName>
    </submittedName>
</protein>